<gene>
    <name evidence="1" type="ORF">BU16DRAFT_522159</name>
</gene>
<dbReference type="Gene3D" id="3.30.470.20">
    <property type="entry name" value="ATP-grasp fold, B domain"/>
    <property type="match status" value="1"/>
</dbReference>
<dbReference type="PANTHER" id="PTHR11130:SF0">
    <property type="entry name" value="GLUTATHIONE SYNTHETASE"/>
    <property type="match status" value="1"/>
</dbReference>
<protein>
    <submittedName>
        <fullName evidence="1">Glutathione synthetase ATP-binding domain-like protein</fullName>
    </submittedName>
</protein>
<dbReference type="GO" id="GO:0005829">
    <property type="term" value="C:cytosol"/>
    <property type="evidence" value="ECO:0007669"/>
    <property type="project" value="TreeGrafter"/>
</dbReference>
<name>A0A6A6RBR8_9PEZI</name>
<sequence length="283" mass="31601">MPVQPFNINICDERPLEYALWAHDPPIPCYRADFPTEFLARTTRTEAGALLFYPPHSTQPVEISVAYMRAGYEADEHDEEGVEARVRIETSRAIKCPSVLGQLAGFKKVQQALAGAGVLERFLPAGSVERVRGTFAPMFPLDETEVGRWARKEAWRVETAGRYVLKPSLEGGGHNVYRGGIPEFLERTPEVEWRNWVLMEMMEPPKLRNVLLSAEGVHEGGVVSELGVFGTCIWRKRKGGGAEIVENRQAGWSFKTKADSVDEMSVVKGYGCFDTPCLVDDLL</sequence>
<dbReference type="Gene3D" id="3.30.1490.50">
    <property type="match status" value="1"/>
</dbReference>
<keyword evidence="2" id="KW-1185">Reference proteome</keyword>
<dbReference type="SUPFAM" id="SSF52440">
    <property type="entry name" value="PreATP-grasp domain"/>
    <property type="match status" value="1"/>
</dbReference>
<evidence type="ECO:0000313" key="2">
    <source>
        <dbReference type="Proteomes" id="UP000799750"/>
    </source>
</evidence>
<proteinExistence type="predicted"/>
<dbReference type="Proteomes" id="UP000799750">
    <property type="component" value="Unassembled WGS sequence"/>
</dbReference>
<dbReference type="InterPro" id="IPR037013">
    <property type="entry name" value="GSH-S_sub-bd_sf"/>
</dbReference>
<dbReference type="SUPFAM" id="SSF56059">
    <property type="entry name" value="Glutathione synthetase ATP-binding domain-like"/>
    <property type="match status" value="1"/>
</dbReference>
<dbReference type="Gene3D" id="3.40.50.1760">
    <property type="entry name" value="Glutathione synthase, substrate-binding domain superfamily, eukaryotic"/>
    <property type="match status" value="1"/>
</dbReference>
<dbReference type="OrthoDB" id="2020073at2759"/>
<dbReference type="AlphaFoldDB" id="A0A6A6RBR8"/>
<organism evidence="1 2">
    <name type="scientific">Lophium mytilinum</name>
    <dbReference type="NCBI Taxonomy" id="390894"/>
    <lineage>
        <taxon>Eukaryota</taxon>
        <taxon>Fungi</taxon>
        <taxon>Dikarya</taxon>
        <taxon>Ascomycota</taxon>
        <taxon>Pezizomycotina</taxon>
        <taxon>Dothideomycetes</taxon>
        <taxon>Pleosporomycetidae</taxon>
        <taxon>Mytilinidiales</taxon>
        <taxon>Mytilinidiaceae</taxon>
        <taxon>Lophium</taxon>
    </lineage>
</organism>
<dbReference type="InterPro" id="IPR005615">
    <property type="entry name" value="Glutathione_synthase"/>
</dbReference>
<keyword evidence="1" id="KW-0547">Nucleotide-binding</keyword>
<dbReference type="GO" id="GO:0005524">
    <property type="term" value="F:ATP binding"/>
    <property type="evidence" value="ECO:0007669"/>
    <property type="project" value="UniProtKB-KW"/>
</dbReference>
<dbReference type="InterPro" id="IPR016185">
    <property type="entry name" value="PreATP-grasp_dom_sf"/>
</dbReference>
<dbReference type="Pfam" id="PF03917">
    <property type="entry name" value="GSH_synth_ATP"/>
    <property type="match status" value="1"/>
</dbReference>
<evidence type="ECO:0000313" key="1">
    <source>
        <dbReference type="EMBL" id="KAF2501150.1"/>
    </source>
</evidence>
<accession>A0A6A6RBR8</accession>
<reference evidence="1" key="1">
    <citation type="journal article" date="2020" name="Stud. Mycol.">
        <title>101 Dothideomycetes genomes: a test case for predicting lifestyles and emergence of pathogens.</title>
        <authorList>
            <person name="Haridas S."/>
            <person name="Albert R."/>
            <person name="Binder M."/>
            <person name="Bloem J."/>
            <person name="Labutti K."/>
            <person name="Salamov A."/>
            <person name="Andreopoulos B."/>
            <person name="Baker S."/>
            <person name="Barry K."/>
            <person name="Bills G."/>
            <person name="Bluhm B."/>
            <person name="Cannon C."/>
            <person name="Castanera R."/>
            <person name="Culley D."/>
            <person name="Daum C."/>
            <person name="Ezra D."/>
            <person name="Gonzalez J."/>
            <person name="Henrissat B."/>
            <person name="Kuo A."/>
            <person name="Liang C."/>
            <person name="Lipzen A."/>
            <person name="Lutzoni F."/>
            <person name="Magnuson J."/>
            <person name="Mondo S."/>
            <person name="Nolan M."/>
            <person name="Ohm R."/>
            <person name="Pangilinan J."/>
            <person name="Park H.-J."/>
            <person name="Ramirez L."/>
            <person name="Alfaro M."/>
            <person name="Sun H."/>
            <person name="Tritt A."/>
            <person name="Yoshinaga Y."/>
            <person name="Zwiers L.-H."/>
            <person name="Turgeon B."/>
            <person name="Goodwin S."/>
            <person name="Spatafora J."/>
            <person name="Crous P."/>
            <person name="Grigoriev I."/>
        </authorList>
    </citation>
    <scope>NUCLEOTIDE SEQUENCE</scope>
    <source>
        <strain evidence="1">CBS 269.34</strain>
    </source>
</reference>
<dbReference type="EMBL" id="MU004182">
    <property type="protein sequence ID" value="KAF2501150.1"/>
    <property type="molecule type" value="Genomic_DNA"/>
</dbReference>
<dbReference type="InterPro" id="IPR014709">
    <property type="entry name" value="Glutathione_synthase_C_euk"/>
</dbReference>
<keyword evidence="1" id="KW-0067">ATP-binding</keyword>
<dbReference type="GO" id="GO:0004363">
    <property type="term" value="F:glutathione synthase activity"/>
    <property type="evidence" value="ECO:0007669"/>
    <property type="project" value="InterPro"/>
</dbReference>
<dbReference type="PANTHER" id="PTHR11130">
    <property type="entry name" value="GLUTATHIONE SYNTHETASE"/>
    <property type="match status" value="1"/>
</dbReference>
<dbReference type="GO" id="GO:0043295">
    <property type="term" value="F:glutathione binding"/>
    <property type="evidence" value="ECO:0007669"/>
    <property type="project" value="TreeGrafter"/>
</dbReference>